<sequence>MLYWVRKRTEHFGDYTNMKHRVRRHLSIALSILLLGGLFFVVPSATARAEVQVSSWQQLYEAIDAQPENSTETYLLAPGLVAADLPLPEADPNANPGDEGDEADPGTAGEGEEDAGGEPDAGSEPDTEGEAAGEADDAQGRAGTIIIYNRTVILSGGAIARGEGFTAALFDVRGGGRLTLTGGLSMEGLAHHEGEGLINVFGQNAVCVLEDATLANNHTAPGYATLTVDAGGALEIQDGQITGNLGGGVVQAAGATASVRMSGGAIHQNTCSSGAVVNLYSNASFILSGGDIEKNIAPNGGVYNDGIFSMLAGNISANTATADGGGVYNNATFALAGGSITSNTAEGKGGGVYNAVSGSVYLAGGRVGLSATDNAIFNMASAASLVITQNLRSTSFYNVGATGGLPPQPGDALAVKERSDSLGALTDDEARLFAVWDGTLAQLGAAEGDSVVLGGGAPAVPDSQPTQTIIPTDAAPPDITLWVVLAAVALAGAVGVCVVYFRISAKNKKSAKKTDPK</sequence>
<accession>S0DFF4</accession>
<evidence type="ECO:0000256" key="2">
    <source>
        <dbReference type="SAM" id="Phobius"/>
    </source>
</evidence>
<gene>
    <name evidence="3" type="ORF">BN138_58</name>
    <name evidence="4" type="ORF">BN138_648</name>
</gene>
<protein>
    <submittedName>
        <fullName evidence="3">Uncharacterized protein</fullName>
    </submittedName>
</protein>
<proteinExistence type="predicted"/>
<dbReference type="EMBL" id="HF548304">
    <property type="protein sequence ID" value="CCO21460.1"/>
    <property type="molecule type" value="Genomic_DNA"/>
</dbReference>
<feature type="compositionally biased region" description="Acidic residues" evidence="1">
    <location>
        <begin position="98"/>
        <end position="137"/>
    </location>
</feature>
<feature type="transmembrane region" description="Helical" evidence="2">
    <location>
        <begin position="479"/>
        <end position="503"/>
    </location>
</feature>
<organism evidence="3">
    <name type="scientific">termite gut metagenome</name>
    <dbReference type="NCBI Taxonomy" id="433724"/>
    <lineage>
        <taxon>unclassified sequences</taxon>
        <taxon>metagenomes</taxon>
        <taxon>organismal metagenomes</taxon>
    </lineage>
</organism>
<dbReference type="AlphaFoldDB" id="S0DFF4"/>
<keyword evidence="2" id="KW-0812">Transmembrane</keyword>
<evidence type="ECO:0000313" key="3">
    <source>
        <dbReference type="EMBL" id="CCO20870.1"/>
    </source>
</evidence>
<name>S0DFF4_9ZZZZ</name>
<evidence type="ECO:0000256" key="1">
    <source>
        <dbReference type="SAM" id="MobiDB-lite"/>
    </source>
</evidence>
<evidence type="ECO:0000313" key="4">
    <source>
        <dbReference type="EMBL" id="CCO21460.1"/>
    </source>
</evidence>
<dbReference type="EMBL" id="HF548271">
    <property type="protein sequence ID" value="CCO20870.1"/>
    <property type="molecule type" value="Genomic_DNA"/>
</dbReference>
<reference evidence="3" key="1">
    <citation type="submission" date="2012-10" db="EMBL/GenBank/DDBJ databases">
        <authorList>
            <person name="Sandrine L."/>
        </authorList>
    </citation>
    <scope>NUCLEOTIDE SEQUENCE</scope>
</reference>
<reference evidence="3" key="2">
    <citation type="journal article" date="2013" name="Biotechnol. Biofuels">
        <title>Mining for hemicellulases in the fungus-growing termite Pseudacanthotermes militaris using functional metagenomics.</title>
        <authorList>
            <person name="Bastien G."/>
            <person name="Arnal G."/>
            <person name="Bozonnet S."/>
            <person name="Laguerre S."/>
            <person name="Ferreira F."/>
            <person name="Faure R."/>
            <person name="Henrissat B."/>
            <person name="Lefevre F."/>
            <person name="Robe P."/>
            <person name="Bouchez O."/>
            <person name="Noirot C."/>
            <person name="Dumon C."/>
            <person name="O'Donohue M."/>
        </authorList>
    </citation>
    <scope>NUCLEOTIDE SEQUENCE</scope>
</reference>
<keyword evidence="2" id="KW-1133">Transmembrane helix</keyword>
<feature type="region of interest" description="Disordered" evidence="1">
    <location>
        <begin position="85"/>
        <end position="138"/>
    </location>
</feature>
<keyword evidence="2" id="KW-0472">Membrane</keyword>